<keyword evidence="10" id="KW-0326">Glycosidase</keyword>
<accession>A0AAJ5YSZ4</accession>
<dbReference type="GO" id="GO:0005737">
    <property type="term" value="C:cytoplasm"/>
    <property type="evidence" value="ECO:0007669"/>
    <property type="project" value="TreeGrafter"/>
</dbReference>
<evidence type="ECO:0000256" key="8">
    <source>
        <dbReference type="ARBA" id="ARBA00023211"/>
    </source>
</evidence>
<dbReference type="HAMAP" id="MF_01876">
    <property type="entry name" value="PsiMP_glycosidase"/>
    <property type="match status" value="1"/>
</dbReference>
<dbReference type="PANTHER" id="PTHR42909">
    <property type="entry name" value="ZGC:136858"/>
    <property type="match status" value="1"/>
</dbReference>
<dbReference type="InterPro" id="IPR029056">
    <property type="entry name" value="Ribokinase-like"/>
</dbReference>
<keyword evidence="8" id="KW-0464">Manganese</keyword>
<comment type="cofactor">
    <cofactor evidence="1 11">
        <name>FAD</name>
        <dbReference type="ChEBI" id="CHEBI:57692"/>
    </cofactor>
</comment>
<evidence type="ECO:0000256" key="1">
    <source>
        <dbReference type="ARBA" id="ARBA00001974"/>
    </source>
</evidence>
<proteinExistence type="inferred from homology"/>
<dbReference type="GO" id="GO:0004730">
    <property type="term" value="F:pseudouridylate synthase activity"/>
    <property type="evidence" value="ECO:0007669"/>
    <property type="project" value="InterPro"/>
</dbReference>
<dbReference type="InterPro" id="IPR022830">
    <property type="entry name" value="Indigdn_synthA-like"/>
</dbReference>
<keyword evidence="6 11" id="KW-0560">Oxidoreductase</keyword>
<evidence type="ECO:0000256" key="2">
    <source>
        <dbReference type="ARBA" id="ARBA00022630"/>
    </source>
</evidence>
<dbReference type="AlphaFoldDB" id="A0AAJ5YSZ4"/>
<evidence type="ECO:0000256" key="10">
    <source>
        <dbReference type="ARBA" id="ARBA00023295"/>
    </source>
</evidence>
<dbReference type="Proteomes" id="UP001219567">
    <property type="component" value="Chromosome 3"/>
</dbReference>
<gene>
    <name evidence="13" type="ORF">MYAM1_002390</name>
</gene>
<dbReference type="Gene3D" id="1.20.120.310">
    <property type="entry name" value="ERV/ALR sulfhydryl oxidase domain"/>
    <property type="match status" value="1"/>
</dbReference>
<evidence type="ECO:0000256" key="5">
    <source>
        <dbReference type="ARBA" id="ARBA00022827"/>
    </source>
</evidence>
<dbReference type="Gene3D" id="3.40.1190.20">
    <property type="match status" value="1"/>
</dbReference>
<comment type="catalytic activity">
    <reaction evidence="11">
        <text>2 R'C(R)SH + O2 = R'C(R)S-S(R)CR' + H2O2</text>
        <dbReference type="Rhea" id="RHEA:17357"/>
        <dbReference type="ChEBI" id="CHEBI:15379"/>
        <dbReference type="ChEBI" id="CHEBI:16240"/>
        <dbReference type="ChEBI" id="CHEBI:16520"/>
        <dbReference type="ChEBI" id="CHEBI:17412"/>
        <dbReference type="EC" id="1.8.3.2"/>
    </reaction>
</comment>
<dbReference type="InterPro" id="IPR017905">
    <property type="entry name" value="ERV/ALR_sulphydryl_oxidase"/>
</dbReference>
<keyword evidence="4" id="KW-0378">Hydrolase</keyword>
<evidence type="ECO:0000256" key="7">
    <source>
        <dbReference type="ARBA" id="ARBA00023157"/>
    </source>
</evidence>
<dbReference type="GO" id="GO:0016798">
    <property type="term" value="F:hydrolase activity, acting on glycosyl bonds"/>
    <property type="evidence" value="ECO:0007669"/>
    <property type="project" value="UniProtKB-KW"/>
</dbReference>
<dbReference type="EC" id="1.8.3.2" evidence="11"/>
<dbReference type="GO" id="GO:0046872">
    <property type="term" value="F:metal ion binding"/>
    <property type="evidence" value="ECO:0007669"/>
    <property type="project" value="UniProtKB-KW"/>
</dbReference>
<dbReference type="Pfam" id="PF04777">
    <property type="entry name" value="Evr1_Alr"/>
    <property type="match status" value="1"/>
</dbReference>
<dbReference type="InterPro" id="IPR011611">
    <property type="entry name" value="PfkB_dom"/>
</dbReference>
<sequence>MALRNGLAISAGIRAALHERRPIVALESTIITHGLPRPTNFETAVAVEDAVRRAGAEPATIALLDGVAHIGLTQEQLERVANAKSNVIKASRANLAQTLAKGKGIIGGTTVSGTMALAHLAGIDIFATGGIGGVHRNAESSMDISADLTELGRTPVAVFSSGAKSILDIPRTLEYLETQGVPVMTLNPSGEFPCFYTRYSKQFVPSVSNAQEAAQVIAQNRYLGLQNGLLFGVPIPEEYEREGAEIQQAVEIAIRESVELGIDRRGKEVTPWLLQRVAQLAKQSIQSNIALVINNATVAAECAVYLRTITSDTTPDSSQHITEEHHHEPCAVLVVGCAAVDITSQCTTKAVMQSTATGKVALSLGGVAHNVAYAAHLLSPHPSGVVLAAPMNADDTHGIFLRNEIKHRNLQIDNALITKDTPTPVCNLVLDEEGNLVTGVADMSTVEDILSPNQVARIFARQFSPNLKAVAADANMKAESLLELTRLCANHNVPMLYEPTSIAKAGRLVDALLGQYYRVHTITPNSLEVSHMADLMRLKGYATRTDLRANEVQLPDHLQQVLEDASVVLELAEAVFTKLGKSGVLCIWRQYPQTIPNSNPSVYYAPAHTLDPLLPINTTGAGDTFTGTILAGMRKLNNAPWTRESVMRLITEAQAASVQSLYSDEARRSGLVRDPTTGEWYAADSYQHGNLPAQKEQGHGPIVSNVMKGFSNLWNMAYEPITKSTAPTKEPISDVKTASLAEEASVEGAYAAHMTNATAKAELGRATWHFLHTMTLRFPEQPTKQQSEDLRTFFYMFSKLYPCGDCAAHFQKLLEERPPQVLSRHNAAMWLCGAHNAVNERLGKPEFDCRLLNSTYDCGCGPDTGATALESIRPEEASGIANIMPIS</sequence>
<dbReference type="SUPFAM" id="SSF69000">
    <property type="entry name" value="FAD-dependent thiol oxidase"/>
    <property type="match status" value="1"/>
</dbReference>
<reference evidence="13 14" key="1">
    <citation type="submission" date="2023-03" db="EMBL/GenBank/DDBJ databases">
        <title>Mating type loci evolution in Malassezia.</title>
        <authorList>
            <person name="Coelho M.A."/>
        </authorList>
    </citation>
    <scope>NUCLEOTIDE SEQUENCE [LARGE SCALE GENOMIC DNA]</scope>
    <source>
        <strain evidence="13 14">CBS 9725</strain>
    </source>
</reference>
<dbReference type="PANTHER" id="PTHR42909:SF1">
    <property type="entry name" value="CARBOHYDRATE KINASE PFKB DOMAIN-CONTAINING PROTEIN"/>
    <property type="match status" value="1"/>
</dbReference>
<name>A0AAJ5YSZ4_9BASI</name>
<dbReference type="EMBL" id="CP119945">
    <property type="protein sequence ID" value="WFC99645.1"/>
    <property type="molecule type" value="Genomic_DNA"/>
</dbReference>
<keyword evidence="2 11" id="KW-0285">Flavoprotein</keyword>
<keyword evidence="5 11" id="KW-0274">FAD</keyword>
<dbReference type="SUPFAM" id="SSF110581">
    <property type="entry name" value="Indigoidine synthase A-like"/>
    <property type="match status" value="1"/>
</dbReference>
<organism evidence="13 14">
    <name type="scientific">Malassezia yamatoensis</name>
    <dbReference type="NCBI Taxonomy" id="253288"/>
    <lineage>
        <taxon>Eukaryota</taxon>
        <taxon>Fungi</taxon>
        <taxon>Dikarya</taxon>
        <taxon>Basidiomycota</taxon>
        <taxon>Ustilaginomycotina</taxon>
        <taxon>Malasseziomycetes</taxon>
        <taxon>Malasseziales</taxon>
        <taxon>Malasseziaceae</taxon>
        <taxon>Malassezia</taxon>
    </lineage>
</organism>
<evidence type="ECO:0000256" key="3">
    <source>
        <dbReference type="ARBA" id="ARBA00022723"/>
    </source>
</evidence>
<protein>
    <recommendedName>
        <fullName evidence="11">Sulfhydryl oxidase</fullName>
        <ecNumber evidence="11">1.8.3.2</ecNumber>
    </recommendedName>
</protein>
<evidence type="ECO:0000256" key="9">
    <source>
        <dbReference type="ARBA" id="ARBA00023239"/>
    </source>
</evidence>
<dbReference type="Pfam" id="PF04227">
    <property type="entry name" value="Indigoidine_A"/>
    <property type="match status" value="1"/>
</dbReference>
<keyword evidence="3" id="KW-0479">Metal-binding</keyword>
<evidence type="ECO:0000313" key="14">
    <source>
        <dbReference type="Proteomes" id="UP001219567"/>
    </source>
</evidence>
<keyword evidence="9" id="KW-0456">Lyase</keyword>
<evidence type="ECO:0000256" key="4">
    <source>
        <dbReference type="ARBA" id="ARBA00022801"/>
    </source>
</evidence>
<evidence type="ECO:0000313" key="13">
    <source>
        <dbReference type="EMBL" id="WFC99645.1"/>
    </source>
</evidence>
<dbReference type="InterPro" id="IPR007342">
    <property type="entry name" value="PsuG"/>
</dbReference>
<dbReference type="PROSITE" id="PS51324">
    <property type="entry name" value="ERV_ALR"/>
    <property type="match status" value="1"/>
</dbReference>
<evidence type="ECO:0000256" key="11">
    <source>
        <dbReference type="RuleBase" id="RU371123"/>
    </source>
</evidence>
<dbReference type="Pfam" id="PF00294">
    <property type="entry name" value="PfkB"/>
    <property type="match status" value="1"/>
</dbReference>
<dbReference type="FunFam" id="1.20.120.310:FF:000002">
    <property type="entry name" value="Sulfhydryl oxidase"/>
    <property type="match status" value="1"/>
</dbReference>
<evidence type="ECO:0000256" key="6">
    <source>
        <dbReference type="ARBA" id="ARBA00023002"/>
    </source>
</evidence>
<dbReference type="GO" id="GO:0016972">
    <property type="term" value="F:thiol oxidase activity"/>
    <property type="evidence" value="ECO:0007669"/>
    <property type="project" value="UniProtKB-EC"/>
</dbReference>
<keyword evidence="14" id="KW-1185">Reference proteome</keyword>
<dbReference type="Gene3D" id="3.40.1790.10">
    <property type="entry name" value="Indigoidine synthase domain"/>
    <property type="match status" value="1"/>
</dbReference>
<keyword evidence="7" id="KW-1015">Disulfide bond</keyword>
<evidence type="ECO:0000259" key="12">
    <source>
        <dbReference type="PROSITE" id="PS51324"/>
    </source>
</evidence>
<dbReference type="SUPFAM" id="SSF53613">
    <property type="entry name" value="Ribokinase-like"/>
    <property type="match status" value="1"/>
</dbReference>
<dbReference type="InterPro" id="IPR036774">
    <property type="entry name" value="ERV/ALR_sulphydryl_oxid_sf"/>
</dbReference>
<feature type="domain" description="ERV/ALR sulfhydryl oxidase" evidence="12">
    <location>
        <begin position="756"/>
        <end position="856"/>
    </location>
</feature>